<sequence>SDPAQPPSSVSPSEGTRSSSLAPGPEPQDAVPPTTQADQNTPKPSVHRQGAVVNPKKPKAGDFEDVVEALILRASFQYEAFVSTKNAYPDTALRRKWAIKAWKSANSDAEENYAMNPTINSLIQQRGSRIRGHTVSIIRDLVTTVYGFKKSVNSRDIIANQKLVQQLKPASGATFHYQNPQTVSRFAEHKIISRSIEAVWFEDASSHGAVFRDLFNPISLETISFVITVIDFCIDQWSTGKFVKAKMWETNVIDRHEAYRLDVAEWNSLNEAVVGGIRKKLYVRASRNAGVSEHPSAKKTLVGTARERAQGDLDGRTGETDSEVEEVDD</sequence>
<dbReference type="AlphaFoldDB" id="A0A0D2PIH0"/>
<proteinExistence type="predicted"/>
<feature type="non-terminal residue" evidence="3">
    <location>
        <position position="1"/>
    </location>
</feature>
<dbReference type="EMBL" id="KN817522">
    <property type="protein sequence ID" value="KJA28251.1"/>
    <property type="molecule type" value="Genomic_DNA"/>
</dbReference>
<accession>A0A0D2PIH0</accession>
<dbReference type="OMA" id="VWFEDAS"/>
<feature type="region of interest" description="Disordered" evidence="1">
    <location>
        <begin position="292"/>
        <end position="329"/>
    </location>
</feature>
<evidence type="ECO:0000313" key="3">
    <source>
        <dbReference type="EMBL" id="KJA28251.1"/>
    </source>
</evidence>
<dbReference type="Pfam" id="PF20149">
    <property type="entry name" value="DUF6532"/>
    <property type="match status" value="1"/>
</dbReference>
<evidence type="ECO:0000313" key="4">
    <source>
        <dbReference type="Proteomes" id="UP000054270"/>
    </source>
</evidence>
<feature type="compositionally biased region" description="Acidic residues" evidence="1">
    <location>
        <begin position="320"/>
        <end position="329"/>
    </location>
</feature>
<dbReference type="STRING" id="945553.A0A0D2PIH0"/>
<dbReference type="Proteomes" id="UP000054270">
    <property type="component" value="Unassembled WGS sequence"/>
</dbReference>
<reference evidence="4" key="1">
    <citation type="submission" date="2014-04" db="EMBL/GenBank/DDBJ databases">
        <title>Evolutionary Origins and Diversification of the Mycorrhizal Mutualists.</title>
        <authorList>
            <consortium name="DOE Joint Genome Institute"/>
            <consortium name="Mycorrhizal Genomics Consortium"/>
            <person name="Kohler A."/>
            <person name="Kuo A."/>
            <person name="Nagy L.G."/>
            <person name="Floudas D."/>
            <person name="Copeland A."/>
            <person name="Barry K.W."/>
            <person name="Cichocki N."/>
            <person name="Veneault-Fourrey C."/>
            <person name="LaButti K."/>
            <person name="Lindquist E.A."/>
            <person name="Lipzen A."/>
            <person name="Lundell T."/>
            <person name="Morin E."/>
            <person name="Murat C."/>
            <person name="Riley R."/>
            <person name="Ohm R."/>
            <person name="Sun H."/>
            <person name="Tunlid A."/>
            <person name="Henrissat B."/>
            <person name="Grigoriev I.V."/>
            <person name="Hibbett D.S."/>
            <person name="Martin F."/>
        </authorList>
    </citation>
    <scope>NUCLEOTIDE SEQUENCE [LARGE SCALE GENOMIC DNA]</scope>
    <source>
        <strain evidence="4">FD-334 SS-4</strain>
    </source>
</reference>
<evidence type="ECO:0000256" key="1">
    <source>
        <dbReference type="SAM" id="MobiDB-lite"/>
    </source>
</evidence>
<protein>
    <recommendedName>
        <fullName evidence="2">DUF6532 domain-containing protein</fullName>
    </recommendedName>
</protein>
<gene>
    <name evidence="3" type="ORF">HYPSUDRAFT_129889</name>
</gene>
<organism evidence="3 4">
    <name type="scientific">Hypholoma sublateritium (strain FD-334 SS-4)</name>
    <dbReference type="NCBI Taxonomy" id="945553"/>
    <lineage>
        <taxon>Eukaryota</taxon>
        <taxon>Fungi</taxon>
        <taxon>Dikarya</taxon>
        <taxon>Basidiomycota</taxon>
        <taxon>Agaricomycotina</taxon>
        <taxon>Agaricomycetes</taxon>
        <taxon>Agaricomycetidae</taxon>
        <taxon>Agaricales</taxon>
        <taxon>Agaricineae</taxon>
        <taxon>Strophariaceae</taxon>
        <taxon>Hypholoma</taxon>
    </lineage>
</organism>
<feature type="region of interest" description="Disordered" evidence="1">
    <location>
        <begin position="1"/>
        <end position="59"/>
    </location>
</feature>
<dbReference type="OrthoDB" id="3244572at2759"/>
<dbReference type="InterPro" id="IPR045341">
    <property type="entry name" value="DUF6532"/>
</dbReference>
<feature type="compositionally biased region" description="Polar residues" evidence="1">
    <location>
        <begin position="33"/>
        <end position="43"/>
    </location>
</feature>
<evidence type="ECO:0000259" key="2">
    <source>
        <dbReference type="Pfam" id="PF20149"/>
    </source>
</evidence>
<feature type="compositionally biased region" description="Basic and acidic residues" evidence="1">
    <location>
        <begin position="305"/>
        <end position="319"/>
    </location>
</feature>
<feature type="compositionally biased region" description="Polar residues" evidence="1">
    <location>
        <begin position="7"/>
        <end position="21"/>
    </location>
</feature>
<keyword evidence="4" id="KW-1185">Reference proteome</keyword>
<feature type="domain" description="DUF6532" evidence="2">
    <location>
        <begin position="75"/>
        <end position="259"/>
    </location>
</feature>
<name>A0A0D2PIH0_HYPSF</name>